<feature type="domain" description="Spi protease inhibitor" evidence="19">
    <location>
        <begin position="28"/>
        <end position="123"/>
    </location>
</feature>
<dbReference type="SUPFAM" id="SSF52047">
    <property type="entry name" value="RNI-like"/>
    <property type="match status" value="1"/>
</dbReference>
<dbReference type="PANTHER" id="PTHR48053">
    <property type="entry name" value="LEUCINE RICH REPEAT FAMILY PROTEIN, EXPRESSED"/>
    <property type="match status" value="1"/>
</dbReference>
<dbReference type="GO" id="GO:0004674">
    <property type="term" value="F:protein serine/threonine kinase activity"/>
    <property type="evidence" value="ECO:0007669"/>
    <property type="project" value="UniProtKB-KW"/>
</dbReference>
<evidence type="ECO:0000256" key="16">
    <source>
        <dbReference type="ARBA" id="ARBA00047899"/>
    </source>
</evidence>
<evidence type="ECO:0000256" key="13">
    <source>
        <dbReference type="ARBA" id="ARBA00022807"/>
    </source>
</evidence>
<dbReference type="SMART" id="SM00369">
    <property type="entry name" value="LRR_TYP"/>
    <property type="match status" value="6"/>
</dbReference>
<evidence type="ECO:0000259" key="19">
    <source>
        <dbReference type="Pfam" id="PF13734"/>
    </source>
</evidence>
<keyword evidence="8 18" id="KW-0732">Signal</keyword>
<keyword evidence="11" id="KW-0418">Kinase</keyword>
<dbReference type="InterPro" id="IPR000200">
    <property type="entry name" value="Peptidase_C10"/>
</dbReference>
<dbReference type="Pfam" id="PF23598">
    <property type="entry name" value="LRR_14"/>
    <property type="match status" value="1"/>
</dbReference>
<evidence type="ECO:0000256" key="1">
    <source>
        <dbReference type="ARBA" id="ARBA00004167"/>
    </source>
</evidence>
<comment type="subcellular location">
    <subcellularLocation>
        <location evidence="1">Membrane</location>
        <topology evidence="1">Single-pass membrane protein</topology>
    </subcellularLocation>
</comment>
<accession>A0A2W7N0B6</accession>
<evidence type="ECO:0000256" key="2">
    <source>
        <dbReference type="ARBA" id="ARBA00009693"/>
    </source>
</evidence>
<keyword evidence="6" id="KW-0645">Protease</keyword>
<keyword evidence="15" id="KW-0325">Glycoprotein</keyword>
<dbReference type="GO" id="GO:0005524">
    <property type="term" value="F:ATP binding"/>
    <property type="evidence" value="ECO:0007669"/>
    <property type="project" value="UniProtKB-KW"/>
</dbReference>
<dbReference type="InterPro" id="IPR032675">
    <property type="entry name" value="LRR_dom_sf"/>
</dbReference>
<evidence type="ECO:0000313" key="22">
    <source>
        <dbReference type="Proteomes" id="UP000249239"/>
    </source>
</evidence>
<evidence type="ECO:0000259" key="20">
    <source>
        <dbReference type="Pfam" id="PF23598"/>
    </source>
</evidence>
<proteinExistence type="inferred from homology"/>
<feature type="signal peptide" evidence="18">
    <location>
        <begin position="1"/>
        <end position="22"/>
    </location>
</feature>
<dbReference type="InterPro" id="IPR003591">
    <property type="entry name" value="Leu-rich_rpt_typical-subtyp"/>
</dbReference>
<dbReference type="Pfam" id="PF01640">
    <property type="entry name" value="Peptidase_C10"/>
    <property type="match status" value="1"/>
</dbReference>
<keyword evidence="14" id="KW-0067">ATP-binding</keyword>
<dbReference type="EMBL" id="QKZK01000022">
    <property type="protein sequence ID" value="PZX13835.1"/>
    <property type="molecule type" value="Genomic_DNA"/>
</dbReference>
<evidence type="ECO:0000256" key="5">
    <source>
        <dbReference type="ARBA" id="ARBA00022614"/>
    </source>
</evidence>
<evidence type="ECO:0000256" key="18">
    <source>
        <dbReference type="SAM" id="SignalP"/>
    </source>
</evidence>
<feature type="domain" description="Disease resistance R13L4/SHOC-2-like LRR" evidence="20">
    <location>
        <begin position="401"/>
        <end position="578"/>
    </location>
</feature>
<keyword evidence="10" id="KW-0547">Nucleotide-binding</keyword>
<dbReference type="SUPFAM" id="SSF54001">
    <property type="entry name" value="Cysteine proteinases"/>
    <property type="match status" value="1"/>
</dbReference>
<dbReference type="RefSeq" id="WP_221621354.1">
    <property type="nucleotide sequence ID" value="NZ_QKZK01000022.1"/>
</dbReference>
<name>A0A2W7N0B6_9BACT</name>
<protein>
    <recommendedName>
        <fullName evidence="3">non-specific serine/threonine protein kinase</fullName>
        <ecNumber evidence="3">2.7.11.1</ecNumber>
    </recommendedName>
</protein>
<comment type="catalytic activity">
    <reaction evidence="17">
        <text>L-seryl-[protein] + ATP = O-phospho-L-seryl-[protein] + ADP + H(+)</text>
        <dbReference type="Rhea" id="RHEA:17989"/>
        <dbReference type="Rhea" id="RHEA-COMP:9863"/>
        <dbReference type="Rhea" id="RHEA-COMP:11604"/>
        <dbReference type="ChEBI" id="CHEBI:15378"/>
        <dbReference type="ChEBI" id="CHEBI:29999"/>
        <dbReference type="ChEBI" id="CHEBI:30616"/>
        <dbReference type="ChEBI" id="CHEBI:83421"/>
        <dbReference type="ChEBI" id="CHEBI:456216"/>
        <dbReference type="EC" id="2.7.11.1"/>
    </reaction>
</comment>
<evidence type="ECO:0000256" key="15">
    <source>
        <dbReference type="ARBA" id="ARBA00023180"/>
    </source>
</evidence>
<dbReference type="GO" id="GO:0008234">
    <property type="term" value="F:cysteine-type peptidase activity"/>
    <property type="evidence" value="ECO:0007669"/>
    <property type="project" value="UniProtKB-KW"/>
</dbReference>
<dbReference type="Gene3D" id="3.80.10.10">
    <property type="entry name" value="Ribonuclease Inhibitor"/>
    <property type="match status" value="5"/>
</dbReference>
<evidence type="ECO:0000256" key="3">
    <source>
        <dbReference type="ARBA" id="ARBA00012513"/>
    </source>
</evidence>
<dbReference type="Gene3D" id="3.90.70.50">
    <property type="entry name" value="Peptidase C10, streptopain"/>
    <property type="match status" value="2"/>
</dbReference>
<evidence type="ECO:0000256" key="9">
    <source>
        <dbReference type="ARBA" id="ARBA00022737"/>
    </source>
</evidence>
<reference evidence="21 22" key="1">
    <citation type="submission" date="2018-06" db="EMBL/GenBank/DDBJ databases">
        <title>Genomic Encyclopedia of Archaeal and Bacterial Type Strains, Phase II (KMG-II): from individual species to whole genera.</title>
        <authorList>
            <person name="Goeker M."/>
        </authorList>
    </citation>
    <scope>NUCLEOTIDE SEQUENCE [LARGE SCALE GENOMIC DNA]</scope>
    <source>
        <strain evidence="21 22">DSM 6779</strain>
    </source>
</reference>
<evidence type="ECO:0000256" key="10">
    <source>
        <dbReference type="ARBA" id="ARBA00022741"/>
    </source>
</evidence>
<keyword evidence="7" id="KW-0808">Transferase</keyword>
<feature type="chain" id="PRO_5016073379" description="non-specific serine/threonine protein kinase" evidence="18">
    <location>
        <begin position="23"/>
        <end position="1808"/>
    </location>
</feature>
<keyword evidence="13" id="KW-0788">Thiol protease</keyword>
<dbReference type="InterPro" id="IPR025896">
    <property type="entry name" value="Spi_Prtas-inh"/>
</dbReference>
<keyword evidence="12" id="KW-0378">Hydrolase</keyword>
<evidence type="ECO:0000256" key="14">
    <source>
        <dbReference type="ARBA" id="ARBA00022840"/>
    </source>
</evidence>
<evidence type="ECO:0000256" key="11">
    <source>
        <dbReference type="ARBA" id="ARBA00022777"/>
    </source>
</evidence>
<keyword evidence="4" id="KW-0723">Serine/threonine-protein kinase</keyword>
<evidence type="ECO:0000313" key="21">
    <source>
        <dbReference type="EMBL" id="PZX13835.1"/>
    </source>
</evidence>
<dbReference type="Pfam" id="PF00560">
    <property type="entry name" value="LRR_1"/>
    <property type="match status" value="1"/>
</dbReference>
<dbReference type="InterPro" id="IPR051716">
    <property type="entry name" value="Plant_RL_S/T_kinase"/>
</dbReference>
<evidence type="ECO:0000256" key="12">
    <source>
        <dbReference type="ARBA" id="ARBA00022801"/>
    </source>
</evidence>
<dbReference type="InterPro" id="IPR038765">
    <property type="entry name" value="Papain-like_cys_pep_sf"/>
</dbReference>
<comment type="catalytic activity">
    <reaction evidence="16">
        <text>L-threonyl-[protein] + ATP = O-phospho-L-threonyl-[protein] + ADP + H(+)</text>
        <dbReference type="Rhea" id="RHEA:46608"/>
        <dbReference type="Rhea" id="RHEA-COMP:11060"/>
        <dbReference type="Rhea" id="RHEA-COMP:11605"/>
        <dbReference type="ChEBI" id="CHEBI:15378"/>
        <dbReference type="ChEBI" id="CHEBI:30013"/>
        <dbReference type="ChEBI" id="CHEBI:30616"/>
        <dbReference type="ChEBI" id="CHEBI:61977"/>
        <dbReference type="ChEBI" id="CHEBI:456216"/>
        <dbReference type="EC" id="2.7.11.1"/>
    </reaction>
</comment>
<evidence type="ECO:0000256" key="8">
    <source>
        <dbReference type="ARBA" id="ARBA00022729"/>
    </source>
</evidence>
<keyword evidence="5" id="KW-0433">Leucine-rich repeat</keyword>
<comment type="similarity">
    <text evidence="2">Belongs to the peptidase C10 family.</text>
</comment>
<gene>
    <name evidence="21" type="ORF">LX69_02515</name>
</gene>
<dbReference type="SUPFAM" id="SSF52058">
    <property type="entry name" value="L domain-like"/>
    <property type="match status" value="1"/>
</dbReference>
<evidence type="ECO:0000256" key="7">
    <source>
        <dbReference type="ARBA" id="ARBA00022679"/>
    </source>
</evidence>
<dbReference type="InterPro" id="IPR044934">
    <property type="entry name" value="Streptopain_sf"/>
</dbReference>
<keyword evidence="22" id="KW-1185">Reference proteome</keyword>
<dbReference type="GO" id="GO:0006508">
    <property type="term" value="P:proteolysis"/>
    <property type="evidence" value="ECO:0007669"/>
    <property type="project" value="UniProtKB-KW"/>
</dbReference>
<evidence type="ECO:0000256" key="6">
    <source>
        <dbReference type="ARBA" id="ARBA00022670"/>
    </source>
</evidence>
<dbReference type="Proteomes" id="UP000249239">
    <property type="component" value="Unassembled WGS sequence"/>
</dbReference>
<sequence length="1808" mass="202826">MKGKLKFIPVVCLLLVNAVAMSQSRDASGARQLATEFFKNRRVIGAEGNTVSSLKSASSIAKVYQSPDHVKTPLFVFDNGNGGYAMVAQCNNAYRVVGYSDDGRFDTANIPPQLGELMNLYQDSLVFYASSPLKSASAAVVTPLLGNYNIRLNQFSHGEVGGCPTGCVATAVTQIMLYHAARRGKPINGYGAHCYQDASHGEICANFEGNTYDSHELLSFHVGNSMEMQYCGSPYGSIPNKDFPAGLEKYFHYYTAQADVTHEYIINELEQLRPVYISLSGEPVGHAFVVDGCDSRGFYHVDFGWGGSFNGYYLLNSNEFFGINNLKFFNNIRTPLVITPEPKKANVQDSLALVAIHHALGGTPATKWDLSMPVYKWPGVLLFNDRVIKLSISSAIPPASDQSISPEIGKLTALRELSFYGCLNGNIPASISNLTELQSLDIVNTSIYIEPNFYKGNLMGQLPNDIDRLQKLKSLNISNGLGGTLPAAIGNLSNLEMLRLTQIVSEFGRGNLSGSIPATIGNLSKLRVLNISNQNLSGTIPASLNGLLQLYDLDLSGNLLTGNVPMINLPNLEYLNLSENLLTGFEEGDSHCPVLKRLDLHQNQLAGDLPSYIGNFGDLEFLGLSDNLLSSIPESIGNLILLEKIELNNNRLTALPYGVALCVSLHSLSANHNLITSVPDNLGQSGNLVLLDLAFNNLTTIPDDLGNCPSLSQLFLNDNQITAIPASLGNINDNATVLLENNDLQGSIPLRLMQTELNKFVRLNNNRFVFDDIPQADNLKFGVRDQKTVALNKQVFNVQLGDTVIIDIRDISRMKLPTNEYYWLAYPEFQSLIIKDARLEGVGEGPVLTLVINEQNINNKYYCKVFNPASPSFEFAYGGSSDSYPCMFNLNTEPISFRLASDEEILAESYTEGHVGAQSNLVNQSVSDRTVTLVPPLHVKRGNIYWEASSDGTTWEKVSDKMTRIDLKSNVKSISEQALLLEPKNNAYYRCCLDEQGCDPKYSDQLLVKALGTVLFDEVINVTQNLKTISVDSIEVVVPVNFHDADFRLTITKLENGPASPKGVVAGMGYDVSVSFADSFDIPLLIKLKNIDKLKVNEKEINRFEAVYYDDKNQLWKPFENARLSLKDSTLNILTHHLTKMKWWWYAEEYRRGYTDVYDRNNILVFYNEFQEEFLNAIYGRKKPKQPWHVAGVPLMVQDITEYLPMVINKYKSLGLTVPEGKFKVYVHNFSGEADGEVSILGMLQGYLTISQDILKTPQLQQALAHEFMHYTQDYYISANGGNLFWMEAHATLSDRIVWDDKAIPEAESEEFLKKSLESSKFPFANYISNSWDHWDSSMLTAWMSGTREYGYLAGTFMHYMRSWRPGVEKLEPATLLKETSWFGGWRTYLGNYVSKYLNSNLGDEYEAYVKYLLSGENDQFTIINKKGNPFAYIQNYRSKKVFAHPVTYRFANGDDKVQIDQVEVNVPYMASKIIMLDNINPDTMVMVSYKRKHELDQDHKVYHVTYDAEKLKMNFVDISDSLQYSFLLESRNKDNARTKFKNTSFLLLINKEYIEAKDFDASIELTAMPIMNIENIAMLDIYNGSWPYKHTFTNASDYLSIGTPGAKWLSQVTGFRVENHHQSVSRQLLNSHTYRTIATFTRVIDQGFILGMPSMKDSTIYTQTIDHDVVAGTLLITEKELCYHKQHTFIEFVYGIDGNVEERLVYKGYVDYIKEREETYGLDDFIGFIQPAASTGYDEVYGDNIQEFKTGNTSDTKQVVSKLNAVVRKTNYDKLGGVVSVEENSYVATDFSNPNLVLYFIIKTKAD</sequence>
<keyword evidence="9" id="KW-0677">Repeat</keyword>
<dbReference type="InterPro" id="IPR001611">
    <property type="entry name" value="Leu-rich_rpt"/>
</dbReference>
<dbReference type="InterPro" id="IPR055414">
    <property type="entry name" value="LRR_R13L4/SHOC2-like"/>
</dbReference>
<evidence type="ECO:0000256" key="4">
    <source>
        <dbReference type="ARBA" id="ARBA00022527"/>
    </source>
</evidence>
<dbReference type="Pfam" id="PF13734">
    <property type="entry name" value="Inhibitor_I69"/>
    <property type="match status" value="1"/>
</dbReference>
<dbReference type="PANTHER" id="PTHR48053:SF71">
    <property type="entry name" value="LEUCINE RICH REPEAT FAMILY PROTEIN, EXPRESSED"/>
    <property type="match status" value="1"/>
</dbReference>
<dbReference type="GO" id="GO:0016020">
    <property type="term" value="C:membrane"/>
    <property type="evidence" value="ECO:0007669"/>
    <property type="project" value="UniProtKB-SubCell"/>
</dbReference>
<organism evidence="21 22">
    <name type="scientific">Breznakibacter xylanolyticus</name>
    <dbReference type="NCBI Taxonomy" id="990"/>
    <lineage>
        <taxon>Bacteria</taxon>
        <taxon>Pseudomonadati</taxon>
        <taxon>Bacteroidota</taxon>
        <taxon>Bacteroidia</taxon>
        <taxon>Marinilabiliales</taxon>
        <taxon>Marinilabiliaceae</taxon>
        <taxon>Breznakibacter</taxon>
    </lineage>
</organism>
<dbReference type="PROSITE" id="PS51450">
    <property type="entry name" value="LRR"/>
    <property type="match status" value="3"/>
</dbReference>
<comment type="caution">
    <text evidence="21">The sequence shown here is derived from an EMBL/GenBank/DDBJ whole genome shotgun (WGS) entry which is preliminary data.</text>
</comment>
<evidence type="ECO:0000256" key="17">
    <source>
        <dbReference type="ARBA" id="ARBA00048679"/>
    </source>
</evidence>
<dbReference type="EC" id="2.7.11.1" evidence="3"/>